<dbReference type="EMBL" id="CM051394">
    <property type="protein sequence ID" value="KAJ4728259.1"/>
    <property type="molecule type" value="Genomic_DNA"/>
</dbReference>
<evidence type="ECO:0000313" key="1">
    <source>
        <dbReference type="EMBL" id="KAJ4728259.1"/>
    </source>
</evidence>
<accession>A0ACC1YY31</accession>
<reference evidence="1 2" key="1">
    <citation type="journal article" date="2023" name="Science">
        <title>Complex scaffold remodeling in plant triterpene biosynthesis.</title>
        <authorList>
            <person name="De La Pena R."/>
            <person name="Hodgson H."/>
            <person name="Liu J.C."/>
            <person name="Stephenson M.J."/>
            <person name="Martin A.C."/>
            <person name="Owen C."/>
            <person name="Harkess A."/>
            <person name="Leebens-Mack J."/>
            <person name="Jimenez L.E."/>
            <person name="Osbourn A."/>
            <person name="Sattely E.S."/>
        </authorList>
    </citation>
    <scope>NUCLEOTIDE SEQUENCE [LARGE SCALE GENOMIC DNA]</scope>
    <source>
        <strain evidence="2">cv. JPN11</strain>
        <tissue evidence="1">Leaf</tissue>
    </source>
</reference>
<comment type="caution">
    <text evidence="1">The sequence shown here is derived from an EMBL/GenBank/DDBJ whole genome shotgun (WGS) entry which is preliminary data.</text>
</comment>
<proteinExistence type="predicted"/>
<dbReference type="Proteomes" id="UP001164539">
    <property type="component" value="Chromosome 1"/>
</dbReference>
<name>A0ACC1YY31_MELAZ</name>
<keyword evidence="2" id="KW-1185">Reference proteome</keyword>
<organism evidence="1 2">
    <name type="scientific">Melia azedarach</name>
    <name type="common">Chinaberry tree</name>
    <dbReference type="NCBI Taxonomy" id="155640"/>
    <lineage>
        <taxon>Eukaryota</taxon>
        <taxon>Viridiplantae</taxon>
        <taxon>Streptophyta</taxon>
        <taxon>Embryophyta</taxon>
        <taxon>Tracheophyta</taxon>
        <taxon>Spermatophyta</taxon>
        <taxon>Magnoliopsida</taxon>
        <taxon>eudicotyledons</taxon>
        <taxon>Gunneridae</taxon>
        <taxon>Pentapetalae</taxon>
        <taxon>rosids</taxon>
        <taxon>malvids</taxon>
        <taxon>Sapindales</taxon>
        <taxon>Meliaceae</taxon>
        <taxon>Melia</taxon>
    </lineage>
</organism>
<protein>
    <submittedName>
        <fullName evidence="1">Mesoderm development candidate 2</fullName>
    </submittedName>
</protein>
<sequence>MKNPFASPSLIIILFVLILPPVFSPNGGFIRFTEAGKGRVHITDDLDDVVDDEEDEDWKEWGKQKTSPLDKFDPPKVDFDKMKIPEIREEMLKHHYGLAVGFVKLQMGTPRSLDTVAGLAKKWSKILKTGGLDVKFMGVDLSTLMFTMQRGQDLVELKEFVLNQPEAYELKIGDQAFRRPGDPPVEVVLERLRREQNKENEASATPKDDGHPKEEL</sequence>
<gene>
    <name evidence="1" type="ORF">OWV82_001227</name>
</gene>
<evidence type="ECO:0000313" key="2">
    <source>
        <dbReference type="Proteomes" id="UP001164539"/>
    </source>
</evidence>